<accession>A0A1B7X9M1</accession>
<evidence type="ECO:0000313" key="1">
    <source>
        <dbReference type="EMBL" id="OBQ46061.1"/>
    </source>
</evidence>
<dbReference type="Proteomes" id="UP000091979">
    <property type="component" value="Unassembled WGS sequence"/>
</dbReference>
<name>A0A1B7X9M1_9BACT</name>
<dbReference type="PATRIC" id="fig|1560234.3.peg.2136"/>
<organism evidence="1 2">
    <name type="scientific">Halodesulfovibrio spirochaetisodalis</name>
    <dbReference type="NCBI Taxonomy" id="1560234"/>
    <lineage>
        <taxon>Bacteria</taxon>
        <taxon>Pseudomonadati</taxon>
        <taxon>Thermodesulfobacteriota</taxon>
        <taxon>Desulfovibrionia</taxon>
        <taxon>Desulfovibrionales</taxon>
        <taxon>Desulfovibrionaceae</taxon>
        <taxon>Halodesulfovibrio</taxon>
    </lineage>
</organism>
<comment type="caution">
    <text evidence="1">The sequence shown here is derived from an EMBL/GenBank/DDBJ whole genome shotgun (WGS) entry which is preliminary data.</text>
</comment>
<dbReference type="RefSeq" id="WP_066857718.1">
    <property type="nucleotide sequence ID" value="NZ_JXMS01000031.1"/>
</dbReference>
<proteinExistence type="predicted"/>
<dbReference type="InterPro" id="IPR046294">
    <property type="entry name" value="DUF6331"/>
</dbReference>
<reference evidence="1 2" key="1">
    <citation type="submission" date="2015-01" db="EMBL/GenBank/DDBJ databases">
        <title>Desulfovibrio sp. JC271 draft genome sequence.</title>
        <authorList>
            <person name="Shivani Y."/>
            <person name="Subhash Y."/>
            <person name="Sasikala C."/>
            <person name="Ramana C.V."/>
        </authorList>
    </citation>
    <scope>NUCLEOTIDE SEQUENCE [LARGE SCALE GENOMIC DNA]</scope>
    <source>
        <strain evidence="1 2">JC271</strain>
    </source>
</reference>
<dbReference type="AlphaFoldDB" id="A0A1B7X9M1"/>
<dbReference type="EMBL" id="JXMS01000031">
    <property type="protein sequence ID" value="OBQ46061.1"/>
    <property type="molecule type" value="Genomic_DNA"/>
</dbReference>
<evidence type="ECO:0000313" key="2">
    <source>
        <dbReference type="Proteomes" id="UP000091979"/>
    </source>
</evidence>
<dbReference type="OrthoDB" id="6420167at2"/>
<keyword evidence="2" id="KW-1185">Reference proteome</keyword>
<protein>
    <submittedName>
        <fullName evidence="1">Uncharacterized protein</fullName>
    </submittedName>
</protein>
<sequence length="123" mass="13719">MDGKIYISESSWIDKLDLEDPHEQAIEVDPLLVNLEPLWGALELHCVAECCGFDAFDFCPDAITSTVAKMNPQELHAALTKAIHDVESIESATIVSTRLNNYAHKKTFWALLSHIQACVHSQI</sequence>
<gene>
    <name evidence="1" type="ORF">SP90_14270</name>
</gene>
<dbReference type="Pfam" id="PF19856">
    <property type="entry name" value="DUF6331"/>
    <property type="match status" value="1"/>
</dbReference>